<organism evidence="2 3">
    <name type="scientific">Massariosphaeria phaeospora</name>
    <dbReference type="NCBI Taxonomy" id="100035"/>
    <lineage>
        <taxon>Eukaryota</taxon>
        <taxon>Fungi</taxon>
        <taxon>Dikarya</taxon>
        <taxon>Ascomycota</taxon>
        <taxon>Pezizomycotina</taxon>
        <taxon>Dothideomycetes</taxon>
        <taxon>Pleosporomycetidae</taxon>
        <taxon>Pleosporales</taxon>
        <taxon>Pleosporales incertae sedis</taxon>
        <taxon>Massariosphaeria</taxon>
    </lineage>
</organism>
<dbReference type="AlphaFoldDB" id="A0A7C8IDH4"/>
<sequence>MAESSDRAPPEQATTNSIANDGESGGDLFTQSYFRCSNPDCPAASGGTCGARKEVDWPHYERALIQKPQLEGERMMAHPQDAEICLVELIRKLPDKKPKSYRQFDEIPEIHDAPADSDEDEFFILPPKSSIPAKKNLLWTKDKENKLSEECTWTRGAGADQETWTPKYIFRKFKTSTNEYIRGYDGTAKFPVDPNDANQKDGYNSWLNQIFVRNDTKYKKLPKQQWRLEEMTIFGNLLNQRIQHQGLRSIRKLDKAFYDSVRDAVNAWRASQGLTPRSYDSITNQFKNVQEVKDLKTQADGLQARLDKKENILHSESHPVNAFVHKPKKRSAKDKRKIAQSNEDENSDERDGADGADAADGEDENAEAQPEKKGKRKRNVPDDAAADDENAEEPALKKKKKSGRK</sequence>
<gene>
    <name evidence="2" type="ORF">BDV95DRAFT_331287</name>
</gene>
<reference evidence="2 3" key="1">
    <citation type="submission" date="2020-01" db="EMBL/GenBank/DDBJ databases">
        <authorList>
            <consortium name="DOE Joint Genome Institute"/>
            <person name="Haridas S."/>
            <person name="Albert R."/>
            <person name="Binder M."/>
            <person name="Bloem J."/>
            <person name="Labutti K."/>
            <person name="Salamov A."/>
            <person name="Andreopoulos B."/>
            <person name="Baker S.E."/>
            <person name="Barry K."/>
            <person name="Bills G."/>
            <person name="Bluhm B.H."/>
            <person name="Cannon C."/>
            <person name="Castanera R."/>
            <person name="Culley D.E."/>
            <person name="Daum C."/>
            <person name="Ezra D."/>
            <person name="Gonzalez J.B."/>
            <person name="Henrissat B."/>
            <person name="Kuo A."/>
            <person name="Liang C."/>
            <person name="Lipzen A."/>
            <person name="Lutzoni F."/>
            <person name="Magnuson J."/>
            <person name="Mondo S."/>
            <person name="Nolan M."/>
            <person name="Ohm R."/>
            <person name="Pangilinan J."/>
            <person name="Park H.-J.H."/>
            <person name="Ramirez L."/>
            <person name="Alfaro M."/>
            <person name="Sun H."/>
            <person name="Tritt A."/>
            <person name="Yoshinaga Y."/>
            <person name="Zwiers L.-H.L."/>
            <person name="Turgeon B.G."/>
            <person name="Goodwin S.B."/>
            <person name="Spatafora J.W."/>
            <person name="Crous P.W."/>
            <person name="Grigoriev I.V."/>
        </authorList>
    </citation>
    <scope>NUCLEOTIDE SEQUENCE [LARGE SCALE GENOMIC DNA]</scope>
    <source>
        <strain evidence="2 3">CBS 611.86</strain>
    </source>
</reference>
<feature type="region of interest" description="Disordered" evidence="1">
    <location>
        <begin position="310"/>
        <end position="405"/>
    </location>
</feature>
<evidence type="ECO:0000313" key="2">
    <source>
        <dbReference type="EMBL" id="KAF2874371.1"/>
    </source>
</evidence>
<evidence type="ECO:0000313" key="3">
    <source>
        <dbReference type="Proteomes" id="UP000481861"/>
    </source>
</evidence>
<accession>A0A7C8IDH4</accession>
<dbReference type="Proteomes" id="UP000481861">
    <property type="component" value="Unassembled WGS sequence"/>
</dbReference>
<protein>
    <submittedName>
        <fullName evidence="2">Uncharacterized protein</fullName>
    </submittedName>
</protein>
<comment type="caution">
    <text evidence="2">The sequence shown here is derived from an EMBL/GenBank/DDBJ whole genome shotgun (WGS) entry which is preliminary data.</text>
</comment>
<feature type="compositionally biased region" description="Acidic residues" evidence="1">
    <location>
        <begin position="357"/>
        <end position="366"/>
    </location>
</feature>
<evidence type="ECO:0000256" key="1">
    <source>
        <dbReference type="SAM" id="MobiDB-lite"/>
    </source>
</evidence>
<proteinExistence type="predicted"/>
<feature type="compositionally biased region" description="Basic residues" evidence="1">
    <location>
        <begin position="325"/>
        <end position="338"/>
    </location>
</feature>
<name>A0A7C8IDH4_9PLEO</name>
<dbReference type="EMBL" id="JAADJZ010000006">
    <property type="protein sequence ID" value="KAF2874371.1"/>
    <property type="molecule type" value="Genomic_DNA"/>
</dbReference>
<feature type="region of interest" description="Disordered" evidence="1">
    <location>
        <begin position="1"/>
        <end position="26"/>
    </location>
</feature>
<keyword evidence="3" id="KW-1185">Reference proteome</keyword>